<keyword evidence="1" id="KW-0732">Signal</keyword>
<comment type="caution">
    <text evidence="2">The sequence shown here is derived from an EMBL/GenBank/DDBJ whole genome shotgun (WGS) entry which is preliminary data.</text>
</comment>
<evidence type="ECO:0000313" key="3">
    <source>
        <dbReference type="Proteomes" id="UP000054564"/>
    </source>
</evidence>
<protein>
    <submittedName>
        <fullName evidence="2">Uncharacterized protein</fullName>
    </submittedName>
</protein>
<dbReference type="Proteomes" id="UP000054564">
    <property type="component" value="Unassembled WGS sequence"/>
</dbReference>
<gene>
    <name evidence="2" type="ORF">PSTG_02971</name>
</gene>
<evidence type="ECO:0000256" key="1">
    <source>
        <dbReference type="SAM" id="SignalP"/>
    </source>
</evidence>
<sequence>MRSDNKIAARTFLMVLFSLLATHQVAGAPAAPNRRIEAPCCQGETNHAGLSRGANVQ</sequence>
<proteinExistence type="predicted"/>
<dbReference type="EMBL" id="AJIL01000015">
    <property type="protein sequence ID" value="KNF03884.1"/>
    <property type="molecule type" value="Genomic_DNA"/>
</dbReference>
<evidence type="ECO:0000313" key="2">
    <source>
        <dbReference type="EMBL" id="KNF03884.1"/>
    </source>
</evidence>
<dbReference type="AlphaFoldDB" id="A0A0L0VX46"/>
<reference evidence="3" key="1">
    <citation type="submission" date="2014-03" db="EMBL/GenBank/DDBJ databases">
        <title>The Genome Sequence of Puccinia striiformis f. sp. tritici PST-78.</title>
        <authorList>
            <consortium name="The Broad Institute Genome Sequencing Platform"/>
            <person name="Cuomo C."/>
            <person name="Hulbert S."/>
            <person name="Chen X."/>
            <person name="Walker B."/>
            <person name="Young S.K."/>
            <person name="Zeng Q."/>
            <person name="Gargeya S."/>
            <person name="Fitzgerald M."/>
            <person name="Haas B."/>
            <person name="Abouelleil A."/>
            <person name="Alvarado L."/>
            <person name="Arachchi H.M."/>
            <person name="Berlin A.M."/>
            <person name="Chapman S.B."/>
            <person name="Goldberg J."/>
            <person name="Griggs A."/>
            <person name="Gujja S."/>
            <person name="Hansen M."/>
            <person name="Howarth C."/>
            <person name="Imamovic A."/>
            <person name="Larimer J."/>
            <person name="McCowan C."/>
            <person name="Montmayeur A."/>
            <person name="Murphy C."/>
            <person name="Neiman D."/>
            <person name="Pearson M."/>
            <person name="Priest M."/>
            <person name="Roberts A."/>
            <person name="Saif S."/>
            <person name="Shea T."/>
            <person name="Sisk P."/>
            <person name="Sykes S."/>
            <person name="Wortman J."/>
            <person name="Nusbaum C."/>
            <person name="Birren B."/>
        </authorList>
    </citation>
    <scope>NUCLEOTIDE SEQUENCE [LARGE SCALE GENOMIC DNA]</scope>
    <source>
        <strain evidence="3">race PST-78</strain>
    </source>
</reference>
<organism evidence="2 3">
    <name type="scientific">Puccinia striiformis f. sp. tritici PST-78</name>
    <dbReference type="NCBI Taxonomy" id="1165861"/>
    <lineage>
        <taxon>Eukaryota</taxon>
        <taxon>Fungi</taxon>
        <taxon>Dikarya</taxon>
        <taxon>Basidiomycota</taxon>
        <taxon>Pucciniomycotina</taxon>
        <taxon>Pucciniomycetes</taxon>
        <taxon>Pucciniales</taxon>
        <taxon>Pucciniaceae</taxon>
        <taxon>Puccinia</taxon>
    </lineage>
</organism>
<accession>A0A0L0VX46</accession>
<feature type="chain" id="PRO_5005550575" evidence="1">
    <location>
        <begin position="28"/>
        <end position="57"/>
    </location>
</feature>
<name>A0A0L0VX46_9BASI</name>
<keyword evidence="3" id="KW-1185">Reference proteome</keyword>
<feature type="signal peptide" evidence="1">
    <location>
        <begin position="1"/>
        <end position="27"/>
    </location>
</feature>